<evidence type="ECO:0000256" key="1">
    <source>
        <dbReference type="ARBA" id="ARBA00004370"/>
    </source>
</evidence>
<organism evidence="5">
    <name type="scientific">Mariniphaga anaerophila</name>
    <dbReference type="NCBI Taxonomy" id="1484053"/>
    <lineage>
        <taxon>Bacteria</taxon>
        <taxon>Pseudomonadati</taxon>
        <taxon>Bacteroidota</taxon>
        <taxon>Bacteroidia</taxon>
        <taxon>Marinilabiliales</taxon>
        <taxon>Prolixibacteraceae</taxon>
        <taxon>Mariniphaga</taxon>
    </lineage>
</organism>
<reference evidence="5" key="1">
    <citation type="journal article" date="2020" name="mSystems">
        <title>Genome- and Community-Level Interaction Insights into Carbon Utilization and Element Cycling Functions of Hydrothermarchaeota in Hydrothermal Sediment.</title>
        <authorList>
            <person name="Zhou Z."/>
            <person name="Liu Y."/>
            <person name="Xu W."/>
            <person name="Pan J."/>
            <person name="Luo Z.H."/>
            <person name="Li M."/>
        </authorList>
    </citation>
    <scope>NUCLEOTIDE SEQUENCE [LARGE SCALE GENOMIC DNA]</scope>
    <source>
        <strain evidence="5">SpSt-1217</strain>
    </source>
</reference>
<dbReference type="Gene3D" id="3.10.20.310">
    <property type="entry name" value="membrane protein fhac"/>
    <property type="match status" value="1"/>
</dbReference>
<gene>
    <name evidence="5" type="ORF">ENN90_05440</name>
</gene>
<evidence type="ECO:0000256" key="3">
    <source>
        <dbReference type="SAM" id="SignalP"/>
    </source>
</evidence>
<dbReference type="Pfam" id="PF07244">
    <property type="entry name" value="POTRA"/>
    <property type="match status" value="1"/>
</dbReference>
<feature type="domain" description="POTRA" evidence="4">
    <location>
        <begin position="26"/>
        <end position="117"/>
    </location>
</feature>
<dbReference type="AlphaFoldDB" id="A0A831LAF5"/>
<proteinExistence type="predicted"/>
<name>A0A831LAF5_9BACT</name>
<dbReference type="InterPro" id="IPR010827">
    <property type="entry name" value="BamA/TamA_POTRA"/>
</dbReference>
<keyword evidence="3" id="KW-0732">Signal</keyword>
<dbReference type="PROSITE" id="PS51779">
    <property type="entry name" value="POTRA"/>
    <property type="match status" value="1"/>
</dbReference>
<comment type="caution">
    <text evidence="5">The sequence shown here is derived from an EMBL/GenBank/DDBJ whole genome shotgun (WGS) entry which is preliminary data.</text>
</comment>
<dbReference type="Proteomes" id="UP000886047">
    <property type="component" value="Unassembled WGS sequence"/>
</dbReference>
<evidence type="ECO:0000259" key="4">
    <source>
        <dbReference type="PROSITE" id="PS51779"/>
    </source>
</evidence>
<sequence>MRFRLLLLIFFVSLAGTTQLPAQENYEVRKVIFTGNKTLKKDFLLEKMALKEVSWLEKKFTKKEPFLYSREMMDLDLERLIRIYQSEGFLNVQTALQPLVVNEKKQTVKIEIEITEGEPVITDTISLELIQNARNTDPDSLLRRLSGKL</sequence>
<feature type="non-terminal residue" evidence="5">
    <location>
        <position position="149"/>
    </location>
</feature>
<comment type="subcellular location">
    <subcellularLocation>
        <location evidence="1">Membrane</location>
    </subcellularLocation>
</comment>
<feature type="chain" id="PRO_5032307539" description="POTRA domain-containing protein" evidence="3">
    <location>
        <begin position="23"/>
        <end position="149"/>
    </location>
</feature>
<feature type="signal peptide" evidence="3">
    <location>
        <begin position="1"/>
        <end position="22"/>
    </location>
</feature>
<accession>A0A831LAF5</accession>
<dbReference type="GO" id="GO:0019867">
    <property type="term" value="C:outer membrane"/>
    <property type="evidence" value="ECO:0007669"/>
    <property type="project" value="InterPro"/>
</dbReference>
<evidence type="ECO:0000256" key="2">
    <source>
        <dbReference type="ARBA" id="ARBA00023136"/>
    </source>
</evidence>
<protein>
    <recommendedName>
        <fullName evidence="4">POTRA domain-containing protein</fullName>
    </recommendedName>
</protein>
<keyword evidence="2" id="KW-0472">Membrane</keyword>
<dbReference type="EMBL" id="DSDK01000306">
    <property type="protein sequence ID" value="HDR51054.1"/>
    <property type="molecule type" value="Genomic_DNA"/>
</dbReference>
<dbReference type="InterPro" id="IPR034746">
    <property type="entry name" value="POTRA"/>
</dbReference>
<evidence type="ECO:0000313" key="5">
    <source>
        <dbReference type="EMBL" id="HDR51054.1"/>
    </source>
</evidence>